<accession>H0ER74</accession>
<reference evidence="1 2" key="1">
    <citation type="journal article" date="2012" name="Eukaryot. Cell">
        <title>Genome sequence of the fungus Glarea lozoyensis: the first genome sequence of a species from the Helotiaceae family.</title>
        <authorList>
            <person name="Youssar L."/>
            <person name="Gruening B.A."/>
            <person name="Erxleben A."/>
            <person name="Guenther S."/>
            <person name="Huettel W."/>
        </authorList>
    </citation>
    <scope>NUCLEOTIDE SEQUENCE [LARGE SCALE GENOMIC DNA]</scope>
    <source>
        <strain evidence="2">ATCC 74030 / MF5533</strain>
    </source>
</reference>
<protein>
    <submittedName>
        <fullName evidence="1">Uncharacterized protein</fullName>
    </submittedName>
</protein>
<dbReference type="OrthoDB" id="4179687at2759"/>
<dbReference type="AlphaFoldDB" id="H0ER74"/>
<evidence type="ECO:0000313" key="1">
    <source>
        <dbReference type="EMBL" id="EHK98970.1"/>
    </source>
</evidence>
<sequence length="185" mass="20545">MNSITSPTILGVEVIYSDPTVEQWGLKNVMLAQLTPANPFPLHDRFSPWHALGPSSNYPAYSEKMRKYSYLRFLSLACRLAPGDEDIAGAEAQWQESFSIGKRRDGGCEFVNGVKLNLLPGREGVKDGLTEVCIGVESPDKLRGILARAKTRGLVGESDLVDMVGIRWKFKLVEKLREHLPSSKL</sequence>
<evidence type="ECO:0000313" key="2">
    <source>
        <dbReference type="Proteomes" id="UP000005446"/>
    </source>
</evidence>
<dbReference type="EMBL" id="AGUE01000133">
    <property type="protein sequence ID" value="EHK98970.1"/>
    <property type="molecule type" value="Genomic_DNA"/>
</dbReference>
<proteinExistence type="predicted"/>
<dbReference type="HOGENOM" id="CLU_1461455_0_0_1"/>
<gene>
    <name evidence="1" type="ORF">M7I_5191</name>
</gene>
<dbReference type="InParanoid" id="H0ER74"/>
<organism evidence="1 2">
    <name type="scientific">Glarea lozoyensis (strain ATCC 74030 / MF5533)</name>
    <dbReference type="NCBI Taxonomy" id="1104152"/>
    <lineage>
        <taxon>Eukaryota</taxon>
        <taxon>Fungi</taxon>
        <taxon>Dikarya</taxon>
        <taxon>Ascomycota</taxon>
        <taxon>Pezizomycotina</taxon>
        <taxon>Leotiomycetes</taxon>
        <taxon>Helotiales</taxon>
        <taxon>Helotiaceae</taxon>
        <taxon>Glarea</taxon>
    </lineage>
</organism>
<comment type="caution">
    <text evidence="1">The sequence shown here is derived from an EMBL/GenBank/DDBJ whole genome shotgun (WGS) entry which is preliminary data.</text>
</comment>
<name>H0ER74_GLAL7</name>
<dbReference type="Proteomes" id="UP000005446">
    <property type="component" value="Unassembled WGS sequence"/>
</dbReference>
<keyword evidence="2" id="KW-1185">Reference proteome</keyword>